<organism evidence="2 3">
    <name type="scientific">Streptomyces colonosanans</name>
    <dbReference type="NCBI Taxonomy" id="1428652"/>
    <lineage>
        <taxon>Bacteria</taxon>
        <taxon>Bacillati</taxon>
        <taxon>Actinomycetota</taxon>
        <taxon>Actinomycetes</taxon>
        <taxon>Kitasatosporales</taxon>
        <taxon>Streptomycetaceae</taxon>
        <taxon>Streptomyces</taxon>
    </lineage>
</organism>
<evidence type="ECO:0000313" key="2">
    <source>
        <dbReference type="EMBL" id="OIJ85682.1"/>
    </source>
</evidence>
<comment type="caution">
    <text evidence="2">The sequence shown here is derived from an EMBL/GenBank/DDBJ whole genome shotgun (WGS) entry which is preliminary data.</text>
</comment>
<name>A0A1S2NWN6_9ACTN</name>
<evidence type="ECO:0000313" key="3">
    <source>
        <dbReference type="Proteomes" id="UP000179935"/>
    </source>
</evidence>
<proteinExistence type="predicted"/>
<dbReference type="EMBL" id="MLYP01000085">
    <property type="protein sequence ID" value="OIJ85682.1"/>
    <property type="molecule type" value="Genomic_DNA"/>
</dbReference>
<gene>
    <name evidence="2" type="ORF">BIV24_28155</name>
</gene>
<dbReference type="Proteomes" id="UP000179935">
    <property type="component" value="Unassembled WGS sequence"/>
</dbReference>
<evidence type="ECO:0000256" key="1">
    <source>
        <dbReference type="SAM" id="MobiDB-lite"/>
    </source>
</evidence>
<reference evidence="2 3" key="1">
    <citation type="submission" date="2016-10" db="EMBL/GenBank/DDBJ databases">
        <title>Genome sequence of Streptomyces sp. MUSC 93.</title>
        <authorList>
            <person name="Lee L.-H."/>
            <person name="Ser H.-L."/>
            <person name="Law J.W.-F."/>
        </authorList>
    </citation>
    <scope>NUCLEOTIDE SEQUENCE [LARGE SCALE GENOMIC DNA]</scope>
    <source>
        <strain evidence="2 3">MUSC 93</strain>
    </source>
</reference>
<keyword evidence="3" id="KW-1185">Reference proteome</keyword>
<sequence>MTGWGFAERRVSAGPEPVEVPAGTSATDEAPQAVTEARSVAARAGISSLVTVMLPHREGSSEH</sequence>
<protein>
    <submittedName>
        <fullName evidence="2">Uncharacterized protein</fullName>
    </submittedName>
</protein>
<accession>A0A1S2NWN6</accession>
<dbReference type="AlphaFoldDB" id="A0A1S2NWN6"/>
<feature type="region of interest" description="Disordered" evidence="1">
    <location>
        <begin position="1"/>
        <end position="31"/>
    </location>
</feature>